<dbReference type="InterPro" id="IPR019554">
    <property type="entry name" value="Soluble_ligand-bd"/>
</dbReference>
<accession>A0ABQ6IAW8</accession>
<keyword evidence="2" id="KW-0812">Transmembrane</keyword>
<dbReference type="Pfam" id="PF10531">
    <property type="entry name" value="SLBB"/>
    <property type="match status" value="1"/>
</dbReference>
<dbReference type="InterPro" id="IPR051675">
    <property type="entry name" value="Endo/Exo/Phosphatase_dom_1"/>
</dbReference>
<evidence type="ECO:0000259" key="3">
    <source>
        <dbReference type="SMART" id="SM00278"/>
    </source>
</evidence>
<organism evidence="4 5">
    <name type="scientific">Demequina litorisediminis</name>
    <dbReference type="NCBI Taxonomy" id="1849022"/>
    <lineage>
        <taxon>Bacteria</taxon>
        <taxon>Bacillati</taxon>
        <taxon>Actinomycetota</taxon>
        <taxon>Actinomycetes</taxon>
        <taxon>Micrococcales</taxon>
        <taxon>Demequinaceae</taxon>
        <taxon>Demequina</taxon>
    </lineage>
</organism>
<evidence type="ECO:0000256" key="1">
    <source>
        <dbReference type="SAM" id="MobiDB-lite"/>
    </source>
</evidence>
<evidence type="ECO:0000256" key="2">
    <source>
        <dbReference type="SAM" id="Phobius"/>
    </source>
</evidence>
<dbReference type="InterPro" id="IPR003583">
    <property type="entry name" value="Hlx-hairpin-Hlx_DNA-bd_motif"/>
</dbReference>
<comment type="caution">
    <text evidence="4">The sequence shown here is derived from an EMBL/GenBank/DDBJ whole genome shotgun (WGS) entry which is preliminary data.</text>
</comment>
<dbReference type="PANTHER" id="PTHR21180">
    <property type="entry name" value="ENDONUCLEASE/EXONUCLEASE/PHOSPHATASE FAMILY DOMAIN-CONTAINING PROTEIN 1"/>
    <property type="match status" value="1"/>
</dbReference>
<dbReference type="Gene3D" id="3.10.560.10">
    <property type="entry name" value="Outer membrane lipoprotein wza domain like"/>
    <property type="match status" value="1"/>
</dbReference>
<sequence>MALSVAAWEPEADESAALARWRESAASAAGRAYEAAHGREIDDHAQGMRWEISPRVALTVAGALALVALLVWALWRPSGDGGLEPVPGAAASPEASPTPSTGTTPEAADPRGVIVHVAGAVAAPGLVELEAGQRIADAIEAAGGANGDADLGAINLARVPVDGEQISVPLEGTVPEEDAGATPATGGGAVSLNTADAAALEELPGIGPVLAARIIADREAHGPFASLDDLQRVSGVGEAMVANLDGLATM</sequence>
<dbReference type="SMART" id="SM00278">
    <property type="entry name" value="HhH1"/>
    <property type="match status" value="2"/>
</dbReference>
<protein>
    <recommendedName>
        <fullName evidence="3">Helix-hairpin-helix DNA-binding motif class 1 domain-containing protein</fullName>
    </recommendedName>
</protein>
<feature type="domain" description="Helix-hairpin-helix DNA-binding motif class 1" evidence="3">
    <location>
        <begin position="198"/>
        <end position="217"/>
    </location>
</feature>
<keyword evidence="2" id="KW-0472">Membrane</keyword>
<evidence type="ECO:0000313" key="4">
    <source>
        <dbReference type="EMBL" id="GMA34228.1"/>
    </source>
</evidence>
<feature type="region of interest" description="Disordered" evidence="1">
    <location>
        <begin position="84"/>
        <end position="108"/>
    </location>
</feature>
<keyword evidence="2" id="KW-1133">Transmembrane helix</keyword>
<dbReference type="InterPro" id="IPR010994">
    <property type="entry name" value="RuvA_2-like"/>
</dbReference>
<dbReference type="Gene3D" id="1.10.150.280">
    <property type="entry name" value="AF1531-like domain"/>
    <property type="match status" value="1"/>
</dbReference>
<dbReference type="RefSeq" id="WP_284327299.1">
    <property type="nucleotide sequence ID" value="NZ_BSUN01000001.1"/>
</dbReference>
<dbReference type="Proteomes" id="UP001157125">
    <property type="component" value="Unassembled WGS sequence"/>
</dbReference>
<proteinExistence type="predicted"/>
<evidence type="ECO:0000313" key="5">
    <source>
        <dbReference type="Proteomes" id="UP001157125"/>
    </source>
</evidence>
<gene>
    <name evidence="4" type="ORF">GCM10025876_04320</name>
</gene>
<dbReference type="SUPFAM" id="SSF47781">
    <property type="entry name" value="RuvA domain 2-like"/>
    <property type="match status" value="1"/>
</dbReference>
<reference evidence="5" key="1">
    <citation type="journal article" date="2019" name="Int. J. Syst. Evol. Microbiol.">
        <title>The Global Catalogue of Microorganisms (GCM) 10K type strain sequencing project: providing services to taxonomists for standard genome sequencing and annotation.</title>
        <authorList>
            <consortium name="The Broad Institute Genomics Platform"/>
            <consortium name="The Broad Institute Genome Sequencing Center for Infectious Disease"/>
            <person name="Wu L."/>
            <person name="Ma J."/>
        </authorList>
    </citation>
    <scope>NUCLEOTIDE SEQUENCE [LARGE SCALE GENOMIC DNA]</scope>
    <source>
        <strain evidence="5">NBRC 112299</strain>
    </source>
</reference>
<dbReference type="PANTHER" id="PTHR21180:SF32">
    <property type="entry name" value="ENDONUCLEASE_EXONUCLEASE_PHOSPHATASE FAMILY DOMAIN-CONTAINING PROTEIN 1"/>
    <property type="match status" value="1"/>
</dbReference>
<name>A0ABQ6IAW8_9MICO</name>
<dbReference type="Pfam" id="PF12836">
    <property type="entry name" value="HHH_3"/>
    <property type="match status" value="1"/>
</dbReference>
<feature type="transmembrane region" description="Helical" evidence="2">
    <location>
        <begin position="56"/>
        <end position="75"/>
    </location>
</feature>
<keyword evidence="5" id="KW-1185">Reference proteome</keyword>
<dbReference type="EMBL" id="BSUN01000001">
    <property type="protein sequence ID" value="GMA34228.1"/>
    <property type="molecule type" value="Genomic_DNA"/>
</dbReference>
<feature type="domain" description="Helix-hairpin-helix DNA-binding motif class 1" evidence="3">
    <location>
        <begin position="228"/>
        <end position="247"/>
    </location>
</feature>